<evidence type="ECO:0000259" key="10">
    <source>
        <dbReference type="PROSITE" id="PS51194"/>
    </source>
</evidence>
<evidence type="ECO:0000256" key="1">
    <source>
        <dbReference type="ARBA" id="ARBA00012552"/>
    </source>
</evidence>
<dbReference type="PROSITE" id="PS51195">
    <property type="entry name" value="Q_MOTIF"/>
    <property type="match status" value="1"/>
</dbReference>
<dbReference type="FunCoup" id="A0A0V0QEB1">
    <property type="interactions" value="395"/>
</dbReference>
<name>A0A0V0QEB1_PSEPJ</name>
<proteinExistence type="inferred from homology"/>
<evidence type="ECO:0000313" key="12">
    <source>
        <dbReference type="EMBL" id="KRX00508.1"/>
    </source>
</evidence>
<dbReference type="PROSITE" id="PS51194">
    <property type="entry name" value="HELICASE_CTER"/>
    <property type="match status" value="1"/>
</dbReference>
<dbReference type="PROSITE" id="PS51192">
    <property type="entry name" value="HELICASE_ATP_BIND_1"/>
    <property type="match status" value="1"/>
</dbReference>
<dbReference type="InterPro" id="IPR014014">
    <property type="entry name" value="RNA_helicase_DEAD_Q_motif"/>
</dbReference>
<keyword evidence="5 7" id="KW-0067">ATP-binding</keyword>
<dbReference type="SMART" id="SM00487">
    <property type="entry name" value="DEXDc"/>
    <property type="match status" value="1"/>
</dbReference>
<evidence type="ECO:0000256" key="3">
    <source>
        <dbReference type="ARBA" id="ARBA00022801"/>
    </source>
</evidence>
<feature type="domain" description="Helicase C-terminal" evidence="10">
    <location>
        <begin position="336"/>
        <end position="485"/>
    </location>
</feature>
<dbReference type="InParanoid" id="A0A0V0QEB1"/>
<dbReference type="EC" id="3.6.4.13" evidence="1"/>
<dbReference type="FunFam" id="3.40.50.300:FF:000079">
    <property type="entry name" value="probable ATP-dependent RNA helicase DDX17"/>
    <property type="match status" value="1"/>
</dbReference>
<feature type="compositionally biased region" description="Low complexity" evidence="8">
    <location>
        <begin position="534"/>
        <end position="550"/>
    </location>
</feature>
<evidence type="ECO:0000259" key="11">
    <source>
        <dbReference type="PROSITE" id="PS51195"/>
    </source>
</evidence>
<dbReference type="OMA" id="STMPKFE"/>
<dbReference type="InterPro" id="IPR000629">
    <property type="entry name" value="RNA-helicase_DEAD-box_CS"/>
</dbReference>
<dbReference type="InterPro" id="IPR014001">
    <property type="entry name" value="Helicase_ATP-bd"/>
</dbReference>
<dbReference type="SUPFAM" id="SSF52540">
    <property type="entry name" value="P-loop containing nucleoside triphosphate hydrolases"/>
    <property type="match status" value="1"/>
</dbReference>
<dbReference type="InterPro" id="IPR011545">
    <property type="entry name" value="DEAD/DEAH_box_helicase_dom"/>
</dbReference>
<accession>A0A0V0QEB1</accession>
<dbReference type="Pfam" id="PF00270">
    <property type="entry name" value="DEAD"/>
    <property type="match status" value="1"/>
</dbReference>
<reference evidence="12 13" key="1">
    <citation type="journal article" date="2015" name="Sci. Rep.">
        <title>Genome of the facultative scuticociliatosis pathogen Pseudocohnilembus persalinus provides insight into its virulence through horizontal gene transfer.</title>
        <authorList>
            <person name="Xiong J."/>
            <person name="Wang G."/>
            <person name="Cheng J."/>
            <person name="Tian M."/>
            <person name="Pan X."/>
            <person name="Warren A."/>
            <person name="Jiang C."/>
            <person name="Yuan D."/>
            <person name="Miao W."/>
        </authorList>
    </citation>
    <scope>NUCLEOTIDE SEQUENCE [LARGE SCALE GENOMIC DNA]</scope>
    <source>
        <strain evidence="12">36N120E</strain>
    </source>
</reference>
<feature type="region of interest" description="Disordered" evidence="8">
    <location>
        <begin position="1"/>
        <end position="21"/>
    </location>
</feature>
<feature type="domain" description="Helicase ATP-binding" evidence="9">
    <location>
        <begin position="135"/>
        <end position="310"/>
    </location>
</feature>
<dbReference type="AlphaFoldDB" id="A0A0V0QEB1"/>
<dbReference type="OrthoDB" id="196131at2759"/>
<dbReference type="Gene3D" id="3.40.50.300">
    <property type="entry name" value="P-loop containing nucleotide triphosphate hydrolases"/>
    <property type="match status" value="2"/>
</dbReference>
<keyword evidence="4 7" id="KW-0347">Helicase</keyword>
<sequence>MQNNQYKSFGYQKNYNNDNNSYGNYQNNYFKRNPNNNNYNQSGSNLGQNLVDIDWAQEQPEPFQKNFYQETEPIYDAKQIDEYRQEHGIILKSQVKKAELDPFITWEEANFPDYIMESIAQQGYNSPTPIQSQAFPIILSGHDFIGIAKTGSGKTASFLLPGLVHINAQSMVKKGEGPIVLVLAPTRELAMQIQEESQKFGRTSKLQSTTIYGGVDKGFQQRELQKGLDMVIATPGRLIDFLEMGVTNLRRVTYLVLDEADRMLDMGFEDQIRKIVGQIRPDRQTLMFSATWPKSIQNLARDFCREDPIHIQIGHNENTVNKDIEQELLLVDQNQKTEQLITHLDQMSSDDKVMIFCATKIGCDQLTNLLQKETFPTLSIHGDKSQRERDRTINRFKQGNAKILVATDVASRGLDVNDITYVINYDVPKNVEDYIHRIGRTGRAGKKGKSIAFINENEDLKVLKQIVDIMRQADQQPSQEIQDLLKSQFGNSRGRGGPRGRGGYSRGGYSRGNNRGRGGYQGGAGRGFYGNGNEGEVQNNNNGYQNQGQQDFKPNNFYNNKQQQYRNYDNNRGGYNKYNNNNNGYGNVDGNFSQNKGNGQESGYRKMGFTNSKKVEGNGNSGDNNNW</sequence>
<comment type="similarity">
    <text evidence="7">Belongs to the DEAD box helicase family.</text>
</comment>
<feature type="compositionally biased region" description="Polar residues" evidence="8">
    <location>
        <begin position="552"/>
        <end position="564"/>
    </location>
</feature>
<dbReference type="GO" id="GO:0003676">
    <property type="term" value="F:nucleic acid binding"/>
    <property type="evidence" value="ECO:0007669"/>
    <property type="project" value="InterPro"/>
</dbReference>
<feature type="domain" description="DEAD-box RNA helicase Q" evidence="11">
    <location>
        <begin position="104"/>
        <end position="132"/>
    </location>
</feature>
<comment type="caution">
    <text evidence="12">The sequence shown here is derived from an EMBL/GenBank/DDBJ whole genome shotgun (WGS) entry which is preliminary data.</text>
</comment>
<keyword evidence="2 7" id="KW-0547">Nucleotide-binding</keyword>
<evidence type="ECO:0000256" key="2">
    <source>
        <dbReference type="ARBA" id="ARBA00022741"/>
    </source>
</evidence>
<evidence type="ECO:0000259" key="9">
    <source>
        <dbReference type="PROSITE" id="PS51192"/>
    </source>
</evidence>
<feature type="region of interest" description="Disordered" evidence="8">
    <location>
        <begin position="486"/>
        <end position="627"/>
    </location>
</feature>
<dbReference type="InterPro" id="IPR027417">
    <property type="entry name" value="P-loop_NTPase"/>
</dbReference>
<dbReference type="PANTHER" id="PTHR47958">
    <property type="entry name" value="ATP-DEPENDENT RNA HELICASE DBP3"/>
    <property type="match status" value="1"/>
</dbReference>
<dbReference type="SMART" id="SM00490">
    <property type="entry name" value="HELICc"/>
    <property type="match status" value="1"/>
</dbReference>
<dbReference type="GO" id="GO:0005524">
    <property type="term" value="F:ATP binding"/>
    <property type="evidence" value="ECO:0007669"/>
    <property type="project" value="UniProtKB-KW"/>
</dbReference>
<dbReference type="FunFam" id="3.40.50.300:FF:000008">
    <property type="entry name" value="ATP-dependent RNA helicase RhlB"/>
    <property type="match status" value="1"/>
</dbReference>
<dbReference type="CDD" id="cd17966">
    <property type="entry name" value="DEADc_DDX5_DDX17"/>
    <property type="match status" value="1"/>
</dbReference>
<keyword evidence="3 7" id="KW-0378">Hydrolase</keyword>
<feature type="compositionally biased region" description="Low complexity" evidence="8">
    <location>
        <begin position="565"/>
        <end position="591"/>
    </location>
</feature>
<feature type="compositionally biased region" description="Polar residues" evidence="8">
    <location>
        <begin position="592"/>
        <end position="601"/>
    </location>
</feature>
<evidence type="ECO:0000313" key="13">
    <source>
        <dbReference type="Proteomes" id="UP000054937"/>
    </source>
</evidence>
<dbReference type="GO" id="GO:0016787">
    <property type="term" value="F:hydrolase activity"/>
    <property type="evidence" value="ECO:0007669"/>
    <property type="project" value="UniProtKB-KW"/>
</dbReference>
<organism evidence="12 13">
    <name type="scientific">Pseudocohnilembus persalinus</name>
    <name type="common">Ciliate</name>
    <dbReference type="NCBI Taxonomy" id="266149"/>
    <lineage>
        <taxon>Eukaryota</taxon>
        <taxon>Sar</taxon>
        <taxon>Alveolata</taxon>
        <taxon>Ciliophora</taxon>
        <taxon>Intramacronucleata</taxon>
        <taxon>Oligohymenophorea</taxon>
        <taxon>Scuticociliatia</taxon>
        <taxon>Philasterida</taxon>
        <taxon>Pseudocohnilembidae</taxon>
        <taxon>Pseudocohnilembus</taxon>
    </lineage>
</organism>
<evidence type="ECO:0000256" key="5">
    <source>
        <dbReference type="ARBA" id="ARBA00022840"/>
    </source>
</evidence>
<evidence type="ECO:0000256" key="8">
    <source>
        <dbReference type="SAM" id="MobiDB-lite"/>
    </source>
</evidence>
<dbReference type="PROSITE" id="PS00039">
    <property type="entry name" value="DEAD_ATP_HELICASE"/>
    <property type="match status" value="1"/>
</dbReference>
<evidence type="ECO:0000256" key="7">
    <source>
        <dbReference type="RuleBase" id="RU000492"/>
    </source>
</evidence>
<feature type="compositionally biased region" description="Gly residues" evidence="8">
    <location>
        <begin position="493"/>
        <end position="533"/>
    </location>
</feature>
<feature type="compositionally biased region" description="Polar residues" evidence="8">
    <location>
        <begin position="1"/>
        <end position="13"/>
    </location>
</feature>
<protein>
    <recommendedName>
        <fullName evidence="1">RNA helicase</fullName>
        <ecNumber evidence="1">3.6.4.13</ecNumber>
    </recommendedName>
</protein>
<keyword evidence="13" id="KW-1185">Reference proteome</keyword>
<evidence type="ECO:0000256" key="6">
    <source>
        <dbReference type="PROSITE-ProRule" id="PRU00552"/>
    </source>
</evidence>
<dbReference type="EMBL" id="LDAU01000187">
    <property type="protein sequence ID" value="KRX00508.1"/>
    <property type="molecule type" value="Genomic_DNA"/>
</dbReference>
<feature type="short sequence motif" description="Q motif" evidence="6">
    <location>
        <begin position="104"/>
        <end position="132"/>
    </location>
</feature>
<dbReference type="CDD" id="cd18787">
    <property type="entry name" value="SF2_C_DEAD"/>
    <property type="match status" value="1"/>
</dbReference>
<dbReference type="Proteomes" id="UP000054937">
    <property type="component" value="Unassembled WGS sequence"/>
</dbReference>
<gene>
    <name evidence="12" type="ORF">PPERSA_06151</name>
</gene>
<dbReference type="InterPro" id="IPR001650">
    <property type="entry name" value="Helicase_C-like"/>
</dbReference>
<evidence type="ECO:0000256" key="4">
    <source>
        <dbReference type="ARBA" id="ARBA00022806"/>
    </source>
</evidence>
<dbReference type="GO" id="GO:0003724">
    <property type="term" value="F:RNA helicase activity"/>
    <property type="evidence" value="ECO:0007669"/>
    <property type="project" value="UniProtKB-EC"/>
</dbReference>
<dbReference type="Pfam" id="PF00271">
    <property type="entry name" value="Helicase_C"/>
    <property type="match status" value="1"/>
</dbReference>